<dbReference type="AlphaFoldDB" id="A0A4Q9PU50"/>
<organism evidence="4 5">
    <name type="scientific">Dichomitus squalens</name>
    <dbReference type="NCBI Taxonomy" id="114155"/>
    <lineage>
        <taxon>Eukaryota</taxon>
        <taxon>Fungi</taxon>
        <taxon>Dikarya</taxon>
        <taxon>Basidiomycota</taxon>
        <taxon>Agaricomycotina</taxon>
        <taxon>Agaricomycetes</taxon>
        <taxon>Polyporales</taxon>
        <taxon>Polyporaceae</taxon>
        <taxon>Dichomitus</taxon>
    </lineage>
</organism>
<evidence type="ECO:0000259" key="3">
    <source>
        <dbReference type="Pfam" id="PF26640"/>
    </source>
</evidence>
<keyword evidence="5" id="KW-1185">Reference proteome</keyword>
<dbReference type="STRING" id="114155.A0A4Q9PU50"/>
<feature type="region of interest" description="Disordered" evidence="1">
    <location>
        <begin position="1"/>
        <end position="25"/>
    </location>
</feature>
<evidence type="ECO:0000256" key="1">
    <source>
        <dbReference type="SAM" id="MobiDB-lite"/>
    </source>
</evidence>
<dbReference type="PANTHER" id="PTHR10622:SF10">
    <property type="entry name" value="HET DOMAIN-CONTAINING PROTEIN"/>
    <property type="match status" value="1"/>
</dbReference>
<dbReference type="Proteomes" id="UP000292082">
    <property type="component" value="Unassembled WGS sequence"/>
</dbReference>
<dbReference type="InterPro" id="IPR058525">
    <property type="entry name" value="DUF8212"/>
</dbReference>
<evidence type="ECO:0000259" key="2">
    <source>
        <dbReference type="Pfam" id="PF06985"/>
    </source>
</evidence>
<evidence type="ECO:0000313" key="5">
    <source>
        <dbReference type="Proteomes" id="UP000292082"/>
    </source>
</evidence>
<feature type="domain" description="DUF8212" evidence="3">
    <location>
        <begin position="208"/>
        <end position="413"/>
    </location>
</feature>
<dbReference type="Pfam" id="PF26640">
    <property type="entry name" value="DUF8212"/>
    <property type="match status" value="1"/>
</dbReference>
<dbReference type="Pfam" id="PF06985">
    <property type="entry name" value="HET"/>
    <property type="match status" value="1"/>
</dbReference>
<dbReference type="EMBL" id="ML145131">
    <property type="protein sequence ID" value="TBU57945.1"/>
    <property type="molecule type" value="Genomic_DNA"/>
</dbReference>
<protein>
    <submittedName>
        <fullName evidence="4">HET-domain-containing protein</fullName>
    </submittedName>
</protein>
<feature type="domain" description="Heterokaryon incompatibility" evidence="2">
    <location>
        <begin position="21"/>
        <end position="91"/>
    </location>
</feature>
<reference evidence="4 5" key="1">
    <citation type="submission" date="2019-01" db="EMBL/GenBank/DDBJ databases">
        <title>Draft genome sequences of three monokaryotic isolates of the white-rot basidiomycete fungus Dichomitus squalens.</title>
        <authorList>
            <consortium name="DOE Joint Genome Institute"/>
            <person name="Lopez S.C."/>
            <person name="Andreopoulos B."/>
            <person name="Pangilinan J."/>
            <person name="Lipzen A."/>
            <person name="Riley R."/>
            <person name="Ahrendt S."/>
            <person name="Ng V."/>
            <person name="Barry K."/>
            <person name="Daum C."/>
            <person name="Grigoriev I.V."/>
            <person name="Hilden K.S."/>
            <person name="Makela M.R."/>
            <person name="de Vries R.P."/>
        </authorList>
    </citation>
    <scope>NUCLEOTIDE SEQUENCE [LARGE SCALE GENOMIC DNA]</scope>
    <source>
        <strain evidence="4 5">CBS 464.89</strain>
    </source>
</reference>
<dbReference type="PANTHER" id="PTHR10622">
    <property type="entry name" value="HET DOMAIN-CONTAINING PROTEIN"/>
    <property type="match status" value="1"/>
</dbReference>
<accession>A0A4Q9PU50</accession>
<name>A0A4Q9PU50_9APHY</name>
<sequence length="658" mass="73589">MPPNSTSSPGDHHANASRKARSRSSTTSIWCDPRLSPKIREACRVAREAGYDYLWIDSCCIDKTSSSELSESINSMYQWYGHATECYAYLVDVPPGKDPRLPKSKFRSSRWFRRGWTLQELIAPTRIKFLSKDWEVVGTKYTLAYLIDEITGIPEEALLHEKALDTFSVAQRLSWAANRTTTRVEDRAYSLFGIFDINMPTLYGEGERAFRRLQEEILRRVPDQSLFAWQYVYQGPDMSEQPIACEVEYTLECIEWSPNVLLASSMNAFGADSRDIRIVPHAVLDQLQLSSLSTIEYTPTPQGIRTQIPLLPLSCYFPQSATIEYLNEIPGSQWYLAILGCEHKSSPGSLLGRVCYISPSGTGVDLLCSGCVDVSPTPSRRRRQLDLFPLSSATMERCHEHITLKTTYISHPERASTQSANWDARYKPHKTINLLLRRKTRDSLRAQGYTAELRGPDEGHPTTHWLTLSGDDCTITVEYRHTLENAGHRLMLEADVKMSRHALDEAVEIVGNPSSVSWEEDPVMLPWFPMLYMKEVTFTLAVEKLTVKLGLGWAAPSHYYIPVGIVTETLPVESSASLQLAWGIGAEGPGAGGEADEQDTGAEAGASEGGVLQLDNGLDERARLFAVLLRIVLMGFVPDSYGQLLLTHKLASHVFVDG</sequence>
<proteinExistence type="predicted"/>
<evidence type="ECO:0000313" key="4">
    <source>
        <dbReference type="EMBL" id="TBU57945.1"/>
    </source>
</evidence>
<gene>
    <name evidence="4" type="ORF">BD310DRAFT_1017257</name>
</gene>
<dbReference type="InterPro" id="IPR010730">
    <property type="entry name" value="HET"/>
</dbReference>